<reference evidence="13 14" key="1">
    <citation type="submission" date="2023-08" db="EMBL/GenBank/DDBJ databases">
        <title>Black Yeasts Isolated from many extreme environments.</title>
        <authorList>
            <person name="Coleine C."/>
            <person name="Stajich J.E."/>
            <person name="Selbmann L."/>
        </authorList>
    </citation>
    <scope>NUCLEOTIDE SEQUENCE [LARGE SCALE GENOMIC DNA]</scope>
    <source>
        <strain evidence="13 14">CCFEE 5792</strain>
    </source>
</reference>
<evidence type="ECO:0000313" key="13">
    <source>
        <dbReference type="EMBL" id="KAK5064881.1"/>
    </source>
</evidence>
<dbReference type="PRINTS" id="PR00099">
    <property type="entry name" value="CPSGATASE"/>
</dbReference>
<evidence type="ECO:0000256" key="7">
    <source>
        <dbReference type="ARBA" id="ARBA00022962"/>
    </source>
</evidence>
<dbReference type="PRINTS" id="PR00096">
    <property type="entry name" value="GATASE"/>
</dbReference>
<evidence type="ECO:0000256" key="9">
    <source>
        <dbReference type="ARBA" id="ARBA00031904"/>
    </source>
</evidence>
<evidence type="ECO:0000256" key="1">
    <source>
        <dbReference type="ARBA" id="ARBA00001000"/>
    </source>
</evidence>
<dbReference type="SUPFAM" id="SSF52317">
    <property type="entry name" value="Class I glutamine amidotransferase-like"/>
    <property type="match status" value="1"/>
</dbReference>
<evidence type="ECO:0000256" key="2">
    <source>
        <dbReference type="ARBA" id="ARBA00005009"/>
    </source>
</evidence>
<evidence type="ECO:0000256" key="3">
    <source>
        <dbReference type="ARBA" id="ARBA00005970"/>
    </source>
</evidence>
<dbReference type="Gene3D" id="3.60.120.10">
    <property type="entry name" value="Anthranilate synthase"/>
    <property type="match status" value="1"/>
</dbReference>
<feature type="domain" description="Chorismate-utilising enzyme C-terminal" evidence="11">
    <location>
        <begin position="503"/>
        <end position="785"/>
    </location>
</feature>
<dbReference type="GO" id="GO:0046820">
    <property type="term" value="F:4-amino-4-deoxychorismate synthase activity"/>
    <property type="evidence" value="ECO:0007669"/>
    <property type="project" value="UniProtKB-EC"/>
</dbReference>
<evidence type="ECO:0000259" key="11">
    <source>
        <dbReference type="Pfam" id="PF00425"/>
    </source>
</evidence>
<comment type="caution">
    <text evidence="13">The sequence shown here is derived from an EMBL/GenBank/DDBJ whole genome shotgun (WGS) entry which is preliminary data.</text>
</comment>
<feature type="domain" description="Anthranilate synthase component I N-terminal" evidence="12">
    <location>
        <begin position="325"/>
        <end position="451"/>
    </location>
</feature>
<dbReference type="InterPro" id="IPR017926">
    <property type="entry name" value="GATASE"/>
</dbReference>
<evidence type="ECO:0000259" key="10">
    <source>
        <dbReference type="Pfam" id="PF00117"/>
    </source>
</evidence>
<keyword evidence="14" id="KW-1185">Reference proteome</keyword>
<comment type="catalytic activity">
    <reaction evidence="1">
        <text>chorismate + L-glutamine = 4-amino-4-deoxychorismate + L-glutamate</text>
        <dbReference type="Rhea" id="RHEA:11672"/>
        <dbReference type="ChEBI" id="CHEBI:29748"/>
        <dbReference type="ChEBI" id="CHEBI:29985"/>
        <dbReference type="ChEBI" id="CHEBI:58359"/>
        <dbReference type="ChEBI" id="CHEBI:58406"/>
        <dbReference type="EC" id="2.6.1.85"/>
    </reaction>
</comment>
<dbReference type="InterPro" id="IPR006805">
    <property type="entry name" value="Anth_synth_I_N"/>
</dbReference>
<dbReference type="InterPro" id="IPR005801">
    <property type="entry name" value="ADC_synthase"/>
</dbReference>
<keyword evidence="5" id="KW-0808">Transferase</keyword>
<dbReference type="Pfam" id="PF04715">
    <property type="entry name" value="Anth_synt_I_N"/>
    <property type="match status" value="1"/>
</dbReference>
<accession>A0AAV9NRC4</accession>
<comment type="similarity">
    <text evidence="3">In the C-terminal section; belongs to the anthranilate synthase component I family.</text>
</comment>
<dbReference type="InterPro" id="IPR029062">
    <property type="entry name" value="Class_I_gatase-like"/>
</dbReference>
<organism evidence="13 14">
    <name type="scientific">Exophiala bonariae</name>
    <dbReference type="NCBI Taxonomy" id="1690606"/>
    <lineage>
        <taxon>Eukaryota</taxon>
        <taxon>Fungi</taxon>
        <taxon>Dikarya</taxon>
        <taxon>Ascomycota</taxon>
        <taxon>Pezizomycotina</taxon>
        <taxon>Eurotiomycetes</taxon>
        <taxon>Chaetothyriomycetidae</taxon>
        <taxon>Chaetothyriales</taxon>
        <taxon>Herpotrichiellaceae</taxon>
        <taxon>Exophiala</taxon>
    </lineage>
</organism>
<dbReference type="PANTHER" id="PTHR11236">
    <property type="entry name" value="AMINOBENZOATE/ANTHRANILATE SYNTHASE"/>
    <property type="match status" value="1"/>
</dbReference>
<dbReference type="PROSITE" id="PS51273">
    <property type="entry name" value="GATASE_TYPE_1"/>
    <property type="match status" value="1"/>
</dbReference>
<evidence type="ECO:0000313" key="14">
    <source>
        <dbReference type="Proteomes" id="UP001358417"/>
    </source>
</evidence>
<evidence type="ECO:0000256" key="4">
    <source>
        <dbReference type="ARBA" id="ARBA00013139"/>
    </source>
</evidence>
<dbReference type="InterPro" id="IPR019999">
    <property type="entry name" value="Anth_synth_I-like"/>
</dbReference>
<dbReference type="InterPro" id="IPR006221">
    <property type="entry name" value="TrpG/PapA_dom"/>
</dbReference>
<dbReference type="InterPro" id="IPR010117">
    <property type="entry name" value="PabB_fungal"/>
</dbReference>
<dbReference type="EMBL" id="JAVRRD010000001">
    <property type="protein sequence ID" value="KAK5064881.1"/>
    <property type="molecule type" value="Genomic_DNA"/>
</dbReference>
<evidence type="ECO:0000256" key="8">
    <source>
        <dbReference type="ARBA" id="ARBA00031329"/>
    </source>
</evidence>
<dbReference type="GO" id="GO:0000162">
    <property type="term" value="P:L-tryptophan biosynthetic process"/>
    <property type="evidence" value="ECO:0007669"/>
    <property type="project" value="TreeGrafter"/>
</dbReference>
<dbReference type="RefSeq" id="XP_064712205.1">
    <property type="nucleotide sequence ID" value="XM_064844345.1"/>
</dbReference>
<dbReference type="InterPro" id="IPR015890">
    <property type="entry name" value="Chorismate_C"/>
</dbReference>
<dbReference type="CDD" id="cd01743">
    <property type="entry name" value="GATase1_Anthranilate_Synthase"/>
    <property type="match status" value="1"/>
</dbReference>
<dbReference type="PRINTS" id="PR00097">
    <property type="entry name" value="ANTSNTHASEII"/>
</dbReference>
<sequence length="796" mass="88275">MNQQGSILFVDAYDSFAENIAAILHHELSVAVTLIPIDCDVQARFGQHLAQFLSNFDAVVLGPGPGNPKNASDVGLFNEVWEIAAVESVPVLGICLGFQSLGVRYGLPIIRMDLPCHGHAKRIFHLDQDIFENTGEVVATNYNSLGFRLRELVPDRAFSRTNSSGSVSSLCSSPSVRSFPSCTSRPFLADQQCGAKDDLLVLAWDAEDWLMAVKHKVHPFHGFQFHPESCKSNSSCTKLLVQWWEAAQAHNSLSRSISTHEFPNTFSAASIVTANTSRERVLKLQNKLAELTNHCGSTPNTSKMPIQAGSDRIAAMCYEDAPPNNVVMLESTRKGRYSIYAFPDKYSFQIEYAGGYCTVTQDSEIIEKISLKRSEMVESLEKLMSSKASNVDDLDLPFRAGLMGYFSYEFGTASMNLNMPANGEASTSTPEISLAWIDRSIVFDNYTGTAYVQSMREDDGIWLQDIATKLCDLERLGPIKDDYAETEKLLQIQRSAKLSLPDHDKYISQIRECQSQLLAGNSYELCLTTEADVLTNTGLHHSWLLYKNIQRHNPVPFAAFVRLNKTTILGSSPEQFLSWNTDRSIDMVPMKGTVRKSPEMTLEKATAILASAKESAENLMIADLIRHDLYSTVGRDALVEVIKLCDVIETETVFTMVSHIRAHAPLSADFMPESDKASKEMTKYGIKALACTLPPGSMTGAPKKRSCEILHGLEKRDRGIYSGALGYMDITGKGAWNVCIRIAFATDDDITEVDGVEKQRWRIGAGGAITVLSDEEMEWEEMMTKLDSVLKAFRQT</sequence>
<dbReference type="Gene3D" id="3.40.50.880">
    <property type="match status" value="1"/>
</dbReference>
<evidence type="ECO:0000256" key="6">
    <source>
        <dbReference type="ARBA" id="ARBA00022909"/>
    </source>
</evidence>
<comment type="pathway">
    <text evidence="2">Cofactor biosynthesis; tetrahydrofolate biosynthesis; 4-aminobenzoate from chorismate: step 1/2.</text>
</comment>
<dbReference type="Proteomes" id="UP001358417">
    <property type="component" value="Unassembled WGS sequence"/>
</dbReference>
<dbReference type="AlphaFoldDB" id="A0AAV9NRC4"/>
<dbReference type="GeneID" id="89968937"/>
<gene>
    <name evidence="13" type="ORF">LTR84_000715</name>
</gene>
<dbReference type="GO" id="GO:0008153">
    <property type="term" value="P:4-aminobenzoate biosynthetic process"/>
    <property type="evidence" value="ECO:0007669"/>
    <property type="project" value="TreeGrafter"/>
</dbReference>
<dbReference type="NCBIfam" id="TIGR01823">
    <property type="entry name" value="PabB-fungal"/>
    <property type="match status" value="1"/>
</dbReference>
<evidence type="ECO:0000259" key="12">
    <source>
        <dbReference type="Pfam" id="PF04715"/>
    </source>
</evidence>
<dbReference type="Pfam" id="PF00425">
    <property type="entry name" value="Chorismate_bind"/>
    <property type="match status" value="1"/>
</dbReference>
<feature type="domain" description="Glutamine amidotransferase" evidence="10">
    <location>
        <begin position="9"/>
        <end position="147"/>
    </location>
</feature>
<keyword evidence="6" id="KW-0289">Folate biosynthesis</keyword>
<dbReference type="GO" id="GO:0005737">
    <property type="term" value="C:cytoplasm"/>
    <property type="evidence" value="ECO:0007669"/>
    <property type="project" value="TreeGrafter"/>
</dbReference>
<keyword evidence="7" id="KW-0315">Glutamine amidotransferase</keyword>
<dbReference type="EC" id="2.6.1.85" evidence="4"/>
<dbReference type="GO" id="GO:0046656">
    <property type="term" value="P:folic acid biosynthetic process"/>
    <property type="evidence" value="ECO:0007669"/>
    <property type="project" value="UniProtKB-KW"/>
</dbReference>
<dbReference type="SUPFAM" id="SSF56322">
    <property type="entry name" value="ADC synthase"/>
    <property type="match status" value="1"/>
</dbReference>
<name>A0AAV9NRC4_9EURO</name>
<dbReference type="Pfam" id="PF00117">
    <property type="entry name" value="GATase"/>
    <property type="match status" value="1"/>
</dbReference>
<dbReference type="PANTHER" id="PTHR11236:SF18">
    <property type="entry name" value="AMINODEOXYCHORISMATE SYNTHASE"/>
    <property type="match status" value="1"/>
</dbReference>
<evidence type="ECO:0000256" key="5">
    <source>
        <dbReference type="ARBA" id="ARBA00022679"/>
    </source>
</evidence>
<protein>
    <recommendedName>
        <fullName evidence="4">aminodeoxychorismate synthase</fullName>
        <ecNumber evidence="4">2.6.1.85</ecNumber>
    </recommendedName>
    <alternativeName>
        <fullName evidence="8">Para-aminobenzoate synthase</fullName>
    </alternativeName>
    <alternativeName>
        <fullName evidence="9">p-aminobenzoic acid synthase</fullName>
    </alternativeName>
</protein>
<proteinExistence type="inferred from homology"/>